<organism evidence="4 5">
    <name type="scientific">Marinobacter orientalis</name>
    <dbReference type="NCBI Taxonomy" id="1928859"/>
    <lineage>
        <taxon>Bacteria</taxon>
        <taxon>Pseudomonadati</taxon>
        <taxon>Pseudomonadota</taxon>
        <taxon>Gammaproteobacteria</taxon>
        <taxon>Pseudomonadales</taxon>
        <taxon>Marinobacteraceae</taxon>
        <taxon>Marinobacter</taxon>
    </lineage>
</organism>
<dbReference type="EMBL" id="JABCKY010000002">
    <property type="protein sequence ID" value="NMT63814.1"/>
    <property type="molecule type" value="Genomic_DNA"/>
</dbReference>
<protein>
    <submittedName>
        <fullName evidence="4">PEP-CTERM sorting domain-containing protein</fullName>
    </submittedName>
</protein>
<keyword evidence="5" id="KW-1185">Reference proteome</keyword>
<feature type="region of interest" description="Disordered" evidence="1">
    <location>
        <begin position="46"/>
        <end position="65"/>
    </location>
</feature>
<feature type="domain" description="Ice-binding protein C-terminal" evidence="3">
    <location>
        <begin position="245"/>
        <end position="267"/>
    </location>
</feature>
<reference evidence="4 5" key="1">
    <citation type="submission" date="2020-04" db="EMBL/GenBank/DDBJ databases">
        <title>Marinobacter oceani sp. nov., isolated from marine solar saltern.</title>
        <authorList>
            <person name="Chen X.-Y."/>
        </authorList>
    </citation>
    <scope>NUCLEOTIDE SEQUENCE [LARGE SCALE GENOMIC DNA]</scope>
    <source>
        <strain evidence="4 5">W62</strain>
    </source>
</reference>
<sequence length="273" mass="28445">MNIALKRTLLSTLVLPFALGAASASAVEITDWGYSTTNVFSDSTFSDGGGTQDINDQSLSWGGTDADDRSSVAITDVSETSGLITNGEFVEGGTFTHDNNVISDTYAALTGFDLSTSLMLTAASPDTGDVANLPTLTFATSFRETPNSSPCEGTSNGIPCDDIFTIDNLEGAEVNENGWFQIAAPAFTIDDYTYTVFLELENLAELGETTCGVAGAPADCVGLLTEEETTNSFRTRFKIASSPVSVPEPGTLALLGLGLAGLGLSRRKKAATA</sequence>
<evidence type="ECO:0000256" key="2">
    <source>
        <dbReference type="SAM" id="SignalP"/>
    </source>
</evidence>
<dbReference type="InterPro" id="IPR013424">
    <property type="entry name" value="Ice-binding_C"/>
</dbReference>
<dbReference type="RefSeq" id="WP_135954985.1">
    <property type="nucleotide sequence ID" value="NZ_JABCKY010000002.1"/>
</dbReference>
<feature type="chain" id="PRO_5031346944" evidence="2">
    <location>
        <begin position="27"/>
        <end position="273"/>
    </location>
</feature>
<dbReference type="Pfam" id="PF07589">
    <property type="entry name" value="PEP-CTERM"/>
    <property type="match status" value="1"/>
</dbReference>
<evidence type="ECO:0000256" key="1">
    <source>
        <dbReference type="SAM" id="MobiDB-lite"/>
    </source>
</evidence>
<proteinExistence type="predicted"/>
<gene>
    <name evidence="4" type="ORF">HIU99_09390</name>
</gene>
<evidence type="ECO:0000313" key="5">
    <source>
        <dbReference type="Proteomes" id="UP000567186"/>
    </source>
</evidence>
<dbReference type="AlphaFoldDB" id="A0A7Y0RCP3"/>
<evidence type="ECO:0000259" key="3">
    <source>
        <dbReference type="Pfam" id="PF07589"/>
    </source>
</evidence>
<keyword evidence="2" id="KW-0732">Signal</keyword>
<dbReference type="NCBIfam" id="NF038125">
    <property type="entry name" value="PEP_CTERM_THxN"/>
    <property type="match status" value="1"/>
</dbReference>
<dbReference type="Proteomes" id="UP000567186">
    <property type="component" value="Unassembled WGS sequence"/>
</dbReference>
<name>A0A7Y0RCP3_9GAMM</name>
<dbReference type="OrthoDB" id="5787358at2"/>
<comment type="caution">
    <text evidence="4">The sequence shown here is derived from an EMBL/GenBank/DDBJ whole genome shotgun (WGS) entry which is preliminary data.</text>
</comment>
<accession>A0A7Y0RCP3</accession>
<feature type="compositionally biased region" description="Polar residues" evidence="1">
    <location>
        <begin position="46"/>
        <end position="61"/>
    </location>
</feature>
<dbReference type="NCBIfam" id="TIGR02595">
    <property type="entry name" value="PEP_CTERM"/>
    <property type="match status" value="1"/>
</dbReference>
<feature type="signal peptide" evidence="2">
    <location>
        <begin position="1"/>
        <end position="26"/>
    </location>
</feature>
<evidence type="ECO:0000313" key="4">
    <source>
        <dbReference type="EMBL" id="NMT63814.1"/>
    </source>
</evidence>